<gene>
    <name evidence="5" type="ORF">HCJ96_05120</name>
</gene>
<evidence type="ECO:0000256" key="3">
    <source>
        <dbReference type="ARBA" id="ARBA00023002"/>
    </source>
</evidence>
<keyword evidence="2" id="KW-0521">NADP</keyword>
<dbReference type="Gene3D" id="3.40.50.720">
    <property type="entry name" value="NAD(P)-binding Rossmann-like Domain"/>
    <property type="match status" value="1"/>
</dbReference>
<keyword evidence="6" id="KW-1185">Reference proteome</keyword>
<comment type="similarity">
    <text evidence="1 4">Belongs to the short-chain dehydrogenases/reductases (SDR) family.</text>
</comment>
<dbReference type="PRINTS" id="PR00081">
    <property type="entry name" value="GDHRDH"/>
</dbReference>
<dbReference type="EMBL" id="JAATNW010000003">
    <property type="protein sequence ID" value="NMH59397.1"/>
    <property type="molecule type" value="Genomic_DNA"/>
</dbReference>
<sequence length="282" mass="31479">MTASRLLITGGATGFGKALALCWATHYQHKGTLKICIADIHQQRGEETVQALEALGADAFFIQCDITDEADIEATKNAIVDRWQGVDIVINNAGVATGGSLNGESLEQWQWVFNINLFGMVKVTQCMVDVFRQQGHGYFINVASQAGVTPIPLMGSYNAVKAAVVSFSETMKTELAPENIDVSVVCPSFFKTNLDESMRTSEQIMRDSIQRQFSRAEMTAEQVAEQVWQQAQKRRFLILTHKSGKTAYLMKKWLPMDWYLNKIIKATKKMVLKARKGQTHHG</sequence>
<dbReference type="Pfam" id="PF00106">
    <property type="entry name" value="adh_short"/>
    <property type="match status" value="1"/>
</dbReference>
<dbReference type="PRINTS" id="PR00080">
    <property type="entry name" value="SDRFAMILY"/>
</dbReference>
<evidence type="ECO:0000256" key="1">
    <source>
        <dbReference type="ARBA" id="ARBA00006484"/>
    </source>
</evidence>
<accession>A0ABX1R1R4</accession>
<evidence type="ECO:0000313" key="5">
    <source>
        <dbReference type="EMBL" id="NMH59397.1"/>
    </source>
</evidence>
<dbReference type="CDD" id="cd05233">
    <property type="entry name" value="SDR_c"/>
    <property type="match status" value="1"/>
</dbReference>
<dbReference type="SUPFAM" id="SSF51735">
    <property type="entry name" value="NAD(P)-binding Rossmann-fold domains"/>
    <property type="match status" value="1"/>
</dbReference>
<dbReference type="InterPro" id="IPR002347">
    <property type="entry name" value="SDR_fam"/>
</dbReference>
<evidence type="ECO:0000313" key="6">
    <source>
        <dbReference type="Proteomes" id="UP000709336"/>
    </source>
</evidence>
<comment type="caution">
    <text evidence="5">The sequence shown here is derived from an EMBL/GenBank/DDBJ whole genome shotgun (WGS) entry which is preliminary data.</text>
</comment>
<dbReference type="NCBIfam" id="NF004196">
    <property type="entry name" value="PRK05650.1"/>
    <property type="match status" value="1"/>
</dbReference>
<name>A0ABX1R1R4_9ALTE</name>
<protein>
    <submittedName>
        <fullName evidence="5">SDR family oxidoreductase</fullName>
    </submittedName>
</protein>
<keyword evidence="3" id="KW-0560">Oxidoreductase</keyword>
<dbReference type="Proteomes" id="UP000709336">
    <property type="component" value="Unassembled WGS sequence"/>
</dbReference>
<dbReference type="PANTHER" id="PTHR43391">
    <property type="entry name" value="RETINOL DEHYDROGENASE-RELATED"/>
    <property type="match status" value="1"/>
</dbReference>
<reference evidence="5 6" key="1">
    <citation type="submission" date="2020-03" db="EMBL/GenBank/DDBJ databases">
        <title>Alteromonas ponticola sp. nov., isolated from seawater.</title>
        <authorList>
            <person name="Yoon J.-H."/>
            <person name="Kim Y.-O."/>
        </authorList>
    </citation>
    <scope>NUCLEOTIDE SEQUENCE [LARGE SCALE GENOMIC DNA]</scope>
    <source>
        <strain evidence="5 6">MYP5</strain>
    </source>
</reference>
<dbReference type="InterPro" id="IPR036291">
    <property type="entry name" value="NAD(P)-bd_dom_sf"/>
</dbReference>
<evidence type="ECO:0000256" key="4">
    <source>
        <dbReference type="RuleBase" id="RU000363"/>
    </source>
</evidence>
<organism evidence="5 6">
    <name type="scientific">Alteromonas ponticola</name>
    <dbReference type="NCBI Taxonomy" id="2720613"/>
    <lineage>
        <taxon>Bacteria</taxon>
        <taxon>Pseudomonadati</taxon>
        <taxon>Pseudomonadota</taxon>
        <taxon>Gammaproteobacteria</taxon>
        <taxon>Alteromonadales</taxon>
        <taxon>Alteromonadaceae</taxon>
        <taxon>Alteromonas/Salinimonas group</taxon>
        <taxon>Alteromonas</taxon>
    </lineage>
</organism>
<dbReference type="PANTHER" id="PTHR43391:SF14">
    <property type="entry name" value="DEHYDROGENASE_REDUCTASE SDR FAMILY PROTEIN 7-LIKE"/>
    <property type="match status" value="1"/>
</dbReference>
<evidence type="ECO:0000256" key="2">
    <source>
        <dbReference type="ARBA" id="ARBA00022857"/>
    </source>
</evidence>
<proteinExistence type="inferred from homology"/>
<dbReference type="RefSeq" id="WP_169209977.1">
    <property type="nucleotide sequence ID" value="NZ_JAATNW010000003.1"/>
</dbReference>